<proteinExistence type="predicted"/>
<dbReference type="PANTHER" id="PTHR12526:SF630">
    <property type="entry name" value="GLYCOSYLTRANSFERASE"/>
    <property type="match status" value="1"/>
</dbReference>
<organism evidence="3 4">
    <name type="scientific">Alteromonas lipolytica</name>
    <dbReference type="NCBI Taxonomy" id="1856405"/>
    <lineage>
        <taxon>Bacteria</taxon>
        <taxon>Pseudomonadati</taxon>
        <taxon>Pseudomonadota</taxon>
        <taxon>Gammaproteobacteria</taxon>
        <taxon>Alteromonadales</taxon>
        <taxon>Alteromonadaceae</taxon>
        <taxon>Alteromonas/Salinimonas group</taxon>
        <taxon>Alteromonas</taxon>
    </lineage>
</organism>
<evidence type="ECO:0000259" key="1">
    <source>
        <dbReference type="Pfam" id="PF00534"/>
    </source>
</evidence>
<dbReference type="Proteomes" id="UP000176037">
    <property type="component" value="Unassembled WGS sequence"/>
</dbReference>
<reference evidence="3 4" key="1">
    <citation type="submission" date="2016-09" db="EMBL/GenBank/DDBJ databases">
        <title>Alteromonas lipolytica, a new species isolated from sea water.</title>
        <authorList>
            <person name="Wu Y.-H."/>
            <person name="Cheng H."/>
            <person name="Xu X.-W."/>
        </authorList>
    </citation>
    <scope>NUCLEOTIDE SEQUENCE [LARGE SCALE GENOMIC DNA]</scope>
    <source>
        <strain evidence="3 4">JW12</strain>
    </source>
</reference>
<sequence length="362" mass="40292">MRIAFIINDASNIGGTERVTTHFASVCAENGQQVTICSLYQSKPELFFPVHESVQLTSLMPHPVSLIKQLLSISSRLRNLARQFDLIILSDSQLGLLLPFCRNAGSAKWLVWEHFNSTIETTFGSRWFGRRAAALLSDAIVVLTEQDKESWKTKYWLKAPVFNIANPCSVDITEPRLSIKNKTVVSVGRFTEQKGFDLLVDAWALIPARLTKGWTLRLVGPNGSAKEYVKQRIAYHKLGNVELLGETKNMTDVFDEAGVYVMSSRYEGFGLTLIEAISRGVPSIAFDCPMGPGEILGQGKYGKVIEALNVEALSKSIADFVTGQCDYQQLSEAAIQRSAAFTDSTIYQQWQQVWQILDRGSV</sequence>
<evidence type="ECO:0000313" key="3">
    <source>
        <dbReference type="EMBL" id="OFI34059.1"/>
    </source>
</evidence>
<dbReference type="GO" id="GO:1901135">
    <property type="term" value="P:carbohydrate derivative metabolic process"/>
    <property type="evidence" value="ECO:0007669"/>
    <property type="project" value="UniProtKB-ARBA"/>
</dbReference>
<dbReference type="CDD" id="cd03820">
    <property type="entry name" value="GT4_AmsD-like"/>
    <property type="match status" value="1"/>
</dbReference>
<dbReference type="Pfam" id="PF00534">
    <property type="entry name" value="Glycos_transf_1"/>
    <property type="match status" value="1"/>
</dbReference>
<feature type="domain" description="Glycosyl transferase family 1" evidence="1">
    <location>
        <begin position="180"/>
        <end position="336"/>
    </location>
</feature>
<comment type="caution">
    <text evidence="3">The sequence shown here is derived from an EMBL/GenBank/DDBJ whole genome shotgun (WGS) entry which is preliminary data.</text>
</comment>
<dbReference type="Gene3D" id="3.40.50.2000">
    <property type="entry name" value="Glycogen Phosphorylase B"/>
    <property type="match status" value="2"/>
</dbReference>
<dbReference type="InterPro" id="IPR028098">
    <property type="entry name" value="Glyco_trans_4-like_N"/>
</dbReference>
<evidence type="ECO:0000313" key="4">
    <source>
        <dbReference type="Proteomes" id="UP000176037"/>
    </source>
</evidence>
<dbReference type="SUPFAM" id="SSF53756">
    <property type="entry name" value="UDP-Glycosyltransferase/glycogen phosphorylase"/>
    <property type="match status" value="1"/>
</dbReference>
<feature type="domain" description="Glycosyltransferase subfamily 4-like N-terminal" evidence="2">
    <location>
        <begin position="13"/>
        <end position="164"/>
    </location>
</feature>
<dbReference type="AlphaFoldDB" id="A0A1E8FDR9"/>
<dbReference type="Pfam" id="PF13439">
    <property type="entry name" value="Glyco_transf_4"/>
    <property type="match status" value="1"/>
</dbReference>
<dbReference type="STRING" id="1856405.BFC17_21150"/>
<keyword evidence="4" id="KW-1185">Reference proteome</keyword>
<evidence type="ECO:0000259" key="2">
    <source>
        <dbReference type="Pfam" id="PF13439"/>
    </source>
</evidence>
<protein>
    <recommendedName>
        <fullName evidence="5">Glycosyl transferase family 1 domain-containing protein</fullName>
    </recommendedName>
</protein>
<accession>A0A1E8FDR9</accession>
<evidence type="ECO:0008006" key="5">
    <source>
        <dbReference type="Google" id="ProtNLM"/>
    </source>
</evidence>
<name>A0A1E8FDR9_9ALTE</name>
<dbReference type="GO" id="GO:0016757">
    <property type="term" value="F:glycosyltransferase activity"/>
    <property type="evidence" value="ECO:0007669"/>
    <property type="project" value="InterPro"/>
</dbReference>
<gene>
    <name evidence="3" type="ORF">BFC17_21150</name>
</gene>
<dbReference type="InterPro" id="IPR001296">
    <property type="entry name" value="Glyco_trans_1"/>
</dbReference>
<dbReference type="PANTHER" id="PTHR12526">
    <property type="entry name" value="GLYCOSYLTRANSFERASE"/>
    <property type="match status" value="1"/>
</dbReference>
<dbReference type="EMBL" id="MJIC01000014">
    <property type="protein sequence ID" value="OFI34059.1"/>
    <property type="molecule type" value="Genomic_DNA"/>
</dbReference>